<reference evidence="3" key="1">
    <citation type="submission" date="2009-07" db="EMBL/GenBank/DDBJ databases">
        <title>Complete genome sequence of Rothia mucilaginosa DJ.</title>
        <authorList>
            <person name="Yamane K."/>
            <person name="Nambu T."/>
            <person name="Mashimo C."/>
            <person name="Sugimori C."/>
            <person name="Yamanaka T."/>
            <person name="Leung K."/>
            <person name="Fukushima H."/>
        </authorList>
    </citation>
    <scope>NUCLEOTIDE SEQUENCE [LARGE SCALE GENOMIC DNA]</scope>
    <source>
        <strain evidence="3">DY-18</strain>
    </source>
</reference>
<sequence length="415" mass="46162">MLGTAAGQGIIRGAGLNRLHRLHRLIQGRHRHNHHRAAHLTGVIVVEQVGVLRLHLHNRIAVLLRRQEITRTVTARRQNLVLDAANCANLTVRINRAGTRNVAAVRVASGVLIGEQGTLAELIDRAQRQHQTRTRAAHTVQVVLHVRRQVIALLQASAQNPAAIVTGTNRGQLKGLLLAATFHGHINRRAVRGVYRLRNVGEGLNLLLPHLDDAVVSLQSARRRGTLHRGKHLNLLGHRHLQLAHRRDLRLSLRISHLRAGRSRRLLMAHMRVQGIGRHHEAAVTVKRQPAVERLRTGQLRVRAARNRHRRHVHLAERLIAGRARNLNDVLLLIGSEHVKERAGALLHIGAGQNKSTSQQGARRHSTDRTQVHAARRKTRTALSRLLITLHARGGGVRLLLSIRGGLSHGFYSTG</sequence>
<name>D2NS52_ROTMD</name>
<organism evidence="2 3">
    <name type="scientific">Rothia mucilaginosa (strain DY-18)</name>
    <name type="common">Stomatococcus mucilaginosus</name>
    <dbReference type="NCBI Taxonomy" id="680646"/>
    <lineage>
        <taxon>Bacteria</taxon>
        <taxon>Bacillati</taxon>
        <taxon>Actinomycetota</taxon>
        <taxon>Actinomycetes</taxon>
        <taxon>Micrococcales</taxon>
        <taxon>Micrococcaceae</taxon>
        <taxon>Rothia</taxon>
    </lineage>
</organism>
<feature type="region of interest" description="Disordered" evidence="1">
    <location>
        <begin position="351"/>
        <end position="376"/>
    </location>
</feature>
<dbReference type="AlphaFoldDB" id="D2NS52"/>
<dbReference type="EMBL" id="AP011540">
    <property type="protein sequence ID" value="BAI64478.1"/>
    <property type="molecule type" value="Genomic_DNA"/>
</dbReference>
<dbReference type="HOGENOM" id="CLU_662027_0_0_11"/>
<evidence type="ECO:0000313" key="2">
    <source>
        <dbReference type="EMBL" id="BAI64478.1"/>
    </source>
</evidence>
<accession>D2NS52</accession>
<reference evidence="2 3" key="2">
    <citation type="journal article" date="2010" name="J Osaka Dent Univ">
        <title>Isolation and identification of Rothia mucilaginosa from persistent apical periodontitis lesions.</title>
        <authorList>
            <person name="Yamane K."/>
            <person name="Yoshida M."/>
            <person name="Fujihira T."/>
            <person name="Baba T."/>
            <person name="Tsuji N."/>
            <person name="Hayashi H."/>
            <person name="Sugimori C."/>
            <person name="Yamanaka T."/>
            <person name="Mashimo C."/>
            <person name="Nambu T."/>
            <person name="Kawai H."/>
            <person name="Fukushima H."/>
        </authorList>
    </citation>
    <scope>NUCLEOTIDE SEQUENCE [LARGE SCALE GENOMIC DNA]</scope>
    <source>
        <strain evidence="2 3">DY-18</strain>
    </source>
</reference>
<evidence type="ECO:0000256" key="1">
    <source>
        <dbReference type="SAM" id="MobiDB-lite"/>
    </source>
</evidence>
<dbReference type="Proteomes" id="UP000001883">
    <property type="component" value="Chromosome"/>
</dbReference>
<reference evidence="2 3" key="3">
    <citation type="journal article" date="2010" name="Sequencing">
        <title>Complete Genome Sequence of Rothia mucilaginosa DY-18: A Clinical Isolate with Dense Meshwork-Like Structures from a Persistent Apical Periodontitis Lesion.</title>
        <authorList>
            <person name="Yamane K."/>
            <person name="Nambu T."/>
            <person name="Yamanaka T."/>
            <person name="Mashimo C."/>
            <person name="Sugimori C."/>
            <person name="Leung K.-P."/>
            <person name="Fukushima H."/>
        </authorList>
    </citation>
    <scope>NUCLEOTIDE SEQUENCE [LARGE SCALE GENOMIC DNA]</scope>
    <source>
        <strain evidence="2 3">DY-18</strain>
    </source>
</reference>
<evidence type="ECO:0000313" key="3">
    <source>
        <dbReference type="Proteomes" id="UP000001883"/>
    </source>
</evidence>
<gene>
    <name evidence="2" type="ordered locus">RMDY18_06460</name>
</gene>
<proteinExistence type="predicted"/>
<keyword evidence="3" id="KW-1185">Reference proteome</keyword>
<protein>
    <submittedName>
        <fullName evidence="2">Uncharacterized protein</fullName>
    </submittedName>
</protein>
<dbReference type="KEGG" id="rmu:RMDY18_06460"/>